<feature type="region of interest" description="Disordered" evidence="1">
    <location>
        <begin position="1"/>
        <end position="20"/>
    </location>
</feature>
<dbReference type="AlphaFoldDB" id="A0A8T3BSF1"/>
<dbReference type="EMBL" id="JAGYWB010000006">
    <property type="protein sequence ID" value="KAI0519299.1"/>
    <property type="molecule type" value="Genomic_DNA"/>
</dbReference>
<organism evidence="2 3">
    <name type="scientific">Dendrobium nobile</name>
    <name type="common">Orchid</name>
    <dbReference type="NCBI Taxonomy" id="94219"/>
    <lineage>
        <taxon>Eukaryota</taxon>
        <taxon>Viridiplantae</taxon>
        <taxon>Streptophyta</taxon>
        <taxon>Embryophyta</taxon>
        <taxon>Tracheophyta</taxon>
        <taxon>Spermatophyta</taxon>
        <taxon>Magnoliopsida</taxon>
        <taxon>Liliopsida</taxon>
        <taxon>Asparagales</taxon>
        <taxon>Orchidaceae</taxon>
        <taxon>Epidendroideae</taxon>
        <taxon>Malaxideae</taxon>
        <taxon>Dendrobiinae</taxon>
        <taxon>Dendrobium</taxon>
    </lineage>
</organism>
<accession>A0A8T3BSF1</accession>
<evidence type="ECO:0000313" key="3">
    <source>
        <dbReference type="Proteomes" id="UP000829196"/>
    </source>
</evidence>
<dbReference type="Proteomes" id="UP000829196">
    <property type="component" value="Unassembled WGS sequence"/>
</dbReference>
<protein>
    <submittedName>
        <fullName evidence="2">Uncharacterized protein</fullName>
    </submittedName>
</protein>
<sequence length="90" mass="10250">MTPHTPMMAALNKKSQPEGSIPNIFKCYPKLQKISKSKNPKKISKPQNSKIFKFENQSINRLKQKSIHPPQQLAGVDKLKLTFAHKEPNV</sequence>
<keyword evidence="3" id="KW-1185">Reference proteome</keyword>
<comment type="caution">
    <text evidence="2">The sequence shown here is derived from an EMBL/GenBank/DDBJ whole genome shotgun (WGS) entry which is preliminary data.</text>
</comment>
<reference evidence="2" key="1">
    <citation type="journal article" date="2022" name="Front. Genet.">
        <title>Chromosome-Scale Assembly of the Dendrobium nobile Genome Provides Insights Into the Molecular Mechanism of the Biosynthesis of the Medicinal Active Ingredient of Dendrobium.</title>
        <authorList>
            <person name="Xu Q."/>
            <person name="Niu S.-C."/>
            <person name="Li K.-L."/>
            <person name="Zheng P.-J."/>
            <person name="Zhang X.-J."/>
            <person name="Jia Y."/>
            <person name="Liu Y."/>
            <person name="Niu Y.-X."/>
            <person name="Yu L.-H."/>
            <person name="Chen D.-F."/>
            <person name="Zhang G.-Q."/>
        </authorList>
    </citation>
    <scope>NUCLEOTIDE SEQUENCE</scope>
    <source>
        <tissue evidence="2">Leaf</tissue>
    </source>
</reference>
<name>A0A8T3BSF1_DENNO</name>
<evidence type="ECO:0000256" key="1">
    <source>
        <dbReference type="SAM" id="MobiDB-lite"/>
    </source>
</evidence>
<gene>
    <name evidence="2" type="ORF">KFK09_006741</name>
</gene>
<evidence type="ECO:0000313" key="2">
    <source>
        <dbReference type="EMBL" id="KAI0519299.1"/>
    </source>
</evidence>
<proteinExistence type="predicted"/>